<comment type="caution">
    <text evidence="2">The sequence shown here is derived from an EMBL/GenBank/DDBJ whole genome shotgun (WGS) entry which is preliminary data.</text>
</comment>
<protein>
    <submittedName>
        <fullName evidence="2">Phosphoglycerate mutase</fullName>
    </submittedName>
</protein>
<dbReference type="GO" id="GO:0016791">
    <property type="term" value="F:phosphatase activity"/>
    <property type="evidence" value="ECO:0007669"/>
    <property type="project" value="TreeGrafter"/>
</dbReference>
<dbReference type="SMART" id="SM00855">
    <property type="entry name" value="PGAM"/>
    <property type="match status" value="1"/>
</dbReference>
<proteinExistence type="predicted"/>
<evidence type="ECO:0000313" key="2">
    <source>
        <dbReference type="EMBL" id="KRM75533.1"/>
    </source>
</evidence>
<dbReference type="InterPro" id="IPR050275">
    <property type="entry name" value="PGM_Phosphatase"/>
</dbReference>
<dbReference type="EMBL" id="AYYN01000065">
    <property type="protein sequence ID" value="KRM75533.1"/>
    <property type="molecule type" value="Genomic_DNA"/>
</dbReference>
<dbReference type="GO" id="GO:0005737">
    <property type="term" value="C:cytoplasm"/>
    <property type="evidence" value="ECO:0007669"/>
    <property type="project" value="TreeGrafter"/>
</dbReference>
<reference evidence="2 3" key="1">
    <citation type="journal article" date="2015" name="Genome Announc.">
        <title>Expanding the biotechnology potential of lactobacilli through comparative genomics of 213 strains and associated genera.</title>
        <authorList>
            <person name="Sun Z."/>
            <person name="Harris H.M."/>
            <person name="McCann A."/>
            <person name="Guo C."/>
            <person name="Argimon S."/>
            <person name="Zhang W."/>
            <person name="Yang X."/>
            <person name="Jeffery I.B."/>
            <person name="Cooney J.C."/>
            <person name="Kagawa T.F."/>
            <person name="Liu W."/>
            <person name="Song Y."/>
            <person name="Salvetti E."/>
            <person name="Wrobel A."/>
            <person name="Rasinkangas P."/>
            <person name="Parkhill J."/>
            <person name="Rea M.C."/>
            <person name="O'Sullivan O."/>
            <person name="Ritari J."/>
            <person name="Douillard F.P."/>
            <person name="Paul Ross R."/>
            <person name="Yang R."/>
            <person name="Briner A.E."/>
            <person name="Felis G.E."/>
            <person name="de Vos W.M."/>
            <person name="Barrangou R."/>
            <person name="Klaenhammer T.R."/>
            <person name="Caufield P.W."/>
            <person name="Cui Y."/>
            <person name="Zhang H."/>
            <person name="O'Toole P.W."/>
        </authorList>
    </citation>
    <scope>NUCLEOTIDE SEQUENCE [LARGE SCALE GENOMIC DNA]</scope>
    <source>
        <strain evidence="2 3">DSM 20452</strain>
    </source>
</reference>
<dbReference type="RefSeq" id="WP_056958931.1">
    <property type="nucleotide sequence ID" value="NZ_AYYN01000065.1"/>
</dbReference>
<dbReference type="PATRIC" id="fig|1423772.3.peg.78"/>
<gene>
    <name evidence="2" type="ORF">FC48_GL000066</name>
</gene>
<evidence type="ECO:0000256" key="1">
    <source>
        <dbReference type="PIRSR" id="PIRSR613078-2"/>
    </source>
</evidence>
<dbReference type="SUPFAM" id="SSF53254">
    <property type="entry name" value="Phosphoglycerate mutase-like"/>
    <property type="match status" value="1"/>
</dbReference>
<dbReference type="Pfam" id="PF00300">
    <property type="entry name" value="His_Phos_1"/>
    <property type="match status" value="1"/>
</dbReference>
<dbReference type="PIRSF" id="PIRSF000709">
    <property type="entry name" value="6PFK_2-Ptase"/>
    <property type="match status" value="1"/>
</dbReference>
<dbReference type="Gene3D" id="3.40.50.1240">
    <property type="entry name" value="Phosphoglycerate mutase-like"/>
    <property type="match status" value="1"/>
</dbReference>
<name>A0A0R2B7W4_9LACO</name>
<accession>A0A0R2B7W4</accession>
<dbReference type="PANTHER" id="PTHR48100">
    <property type="entry name" value="BROAD-SPECIFICITY PHOSPHATASE YOR283W-RELATED"/>
    <property type="match status" value="1"/>
</dbReference>
<dbReference type="InterPro" id="IPR029033">
    <property type="entry name" value="His_PPase_superfam"/>
</dbReference>
<feature type="binding site" evidence="1">
    <location>
        <position position="59"/>
    </location>
    <ligand>
        <name>substrate</name>
    </ligand>
</feature>
<dbReference type="PANTHER" id="PTHR48100:SF1">
    <property type="entry name" value="HISTIDINE PHOSPHATASE FAMILY PROTEIN-RELATED"/>
    <property type="match status" value="1"/>
</dbReference>
<dbReference type="CDD" id="cd07067">
    <property type="entry name" value="HP_PGM_like"/>
    <property type="match status" value="1"/>
</dbReference>
<feature type="binding site" evidence="1">
    <location>
        <begin position="8"/>
        <end position="15"/>
    </location>
    <ligand>
        <name>substrate</name>
    </ligand>
</feature>
<sequence>MTTFYLVRHGRTEYNRDGRLQGAVHDSPLLPQSIADAKQTGKALADIDFVAAFSSPQKRALDTGKNIVAQFKQPLQFETLADLKEFDFGIWDGDLATKHQADCIWQTFLNDPLNFDGSEIKAENYFELATRVKRALTQIAKRYPKGNVLVTAHALVITFGVKYLLGKDLNTIRREGLVANTSVTVLEVKDKATFELLKWNDTTHLK</sequence>
<dbReference type="Proteomes" id="UP000051612">
    <property type="component" value="Unassembled WGS sequence"/>
</dbReference>
<dbReference type="InterPro" id="IPR013078">
    <property type="entry name" value="His_Pase_superF_clade-1"/>
</dbReference>
<dbReference type="AlphaFoldDB" id="A0A0R2B7W4"/>
<organism evidence="2 3">
    <name type="scientific">Ligilactobacillus murinus DSM 20452 = NBRC 14221</name>
    <dbReference type="NCBI Taxonomy" id="1423772"/>
    <lineage>
        <taxon>Bacteria</taxon>
        <taxon>Bacillati</taxon>
        <taxon>Bacillota</taxon>
        <taxon>Bacilli</taxon>
        <taxon>Lactobacillales</taxon>
        <taxon>Lactobacillaceae</taxon>
        <taxon>Ligilactobacillus</taxon>
    </lineage>
</organism>
<evidence type="ECO:0000313" key="3">
    <source>
        <dbReference type="Proteomes" id="UP000051612"/>
    </source>
</evidence>